<dbReference type="EMBL" id="PNCL01000001">
    <property type="protein sequence ID" value="TMP63095.1"/>
    <property type="molecule type" value="Genomic_DNA"/>
</dbReference>
<dbReference type="Proteomes" id="UP000307706">
    <property type="component" value="Unassembled WGS sequence"/>
</dbReference>
<reference evidence="2" key="3">
    <citation type="submission" date="2019-09" db="EMBL/GenBank/DDBJ databases">
        <title>Co-occurence of chitin degradation, pigmentation and bioactivity in marine Pseudoalteromonas.</title>
        <authorList>
            <person name="Sonnenschein E.C."/>
            <person name="Bech P.K."/>
        </authorList>
    </citation>
    <scope>NUCLEOTIDE SEQUENCE</scope>
    <source>
        <strain evidence="2">S2231</strain>
    </source>
</reference>
<accession>A0A5S3XX49</accession>
<sequence>MNVKSLDNSNKHQATFKVLDGLIKPTYIRSFSNLVSKLVQSTKRFSHQPVKLALLPLFSHEPMIEPIEDTFTPSALIVIYQIHNNQVTILSKWLPEHELQNKLLMTISNIADLAFDEILIDSHSPLIDEHFSYDITPG</sequence>
<proteinExistence type="predicted"/>
<protein>
    <submittedName>
        <fullName evidence="2">Uncharacterized protein</fullName>
    </submittedName>
</protein>
<comment type="caution">
    <text evidence="2">The sequence shown here is derived from an EMBL/GenBank/DDBJ whole genome shotgun (WGS) entry which is preliminary data.</text>
</comment>
<reference evidence="2 4" key="1">
    <citation type="submission" date="2017-12" db="EMBL/GenBank/DDBJ databases">
        <authorList>
            <person name="Paulsen S."/>
            <person name="Gram L.K."/>
        </authorList>
    </citation>
    <scope>NUCLEOTIDE SEQUENCE [LARGE SCALE GENOMIC DNA]</scope>
    <source>
        <strain evidence="2 4">S2231</strain>
        <strain evidence="1">S2233</strain>
    </source>
</reference>
<gene>
    <name evidence="2" type="ORF">CWB96_00360</name>
    <name evidence="1" type="ORF">CWB97_02355</name>
</gene>
<evidence type="ECO:0000313" key="3">
    <source>
        <dbReference type="Proteomes" id="UP000305730"/>
    </source>
</evidence>
<keyword evidence="3" id="KW-1185">Reference proteome</keyword>
<evidence type="ECO:0000313" key="4">
    <source>
        <dbReference type="Proteomes" id="UP000307706"/>
    </source>
</evidence>
<name>A0A5S3XX49_9GAMM</name>
<dbReference type="Proteomes" id="UP000305730">
    <property type="component" value="Unassembled WGS sequence"/>
</dbReference>
<evidence type="ECO:0000313" key="2">
    <source>
        <dbReference type="EMBL" id="TMP63095.1"/>
    </source>
</evidence>
<dbReference type="EMBL" id="PNCK01000009">
    <property type="protein sequence ID" value="TMP46319.1"/>
    <property type="molecule type" value="Genomic_DNA"/>
</dbReference>
<reference evidence="3 4" key="2">
    <citation type="submission" date="2019-06" db="EMBL/GenBank/DDBJ databases">
        <title>Co-occurence of chitin degradation, pigmentation and bioactivity in marine Pseudoalteromonas.</title>
        <authorList>
            <person name="Sonnenschein E.C."/>
            <person name="Bech P.K."/>
        </authorList>
    </citation>
    <scope>NUCLEOTIDE SEQUENCE [LARGE SCALE GENOMIC DNA]</scope>
    <source>
        <strain evidence="4">S2231</strain>
        <strain evidence="1 3">S2233</strain>
    </source>
</reference>
<evidence type="ECO:0000313" key="1">
    <source>
        <dbReference type="EMBL" id="TMP46319.1"/>
    </source>
</evidence>
<organism evidence="2 4">
    <name type="scientific">Pseudoalteromonas citrea</name>
    <dbReference type="NCBI Taxonomy" id="43655"/>
    <lineage>
        <taxon>Bacteria</taxon>
        <taxon>Pseudomonadati</taxon>
        <taxon>Pseudomonadota</taxon>
        <taxon>Gammaproteobacteria</taxon>
        <taxon>Alteromonadales</taxon>
        <taxon>Pseudoalteromonadaceae</taxon>
        <taxon>Pseudoalteromonas</taxon>
    </lineage>
</organism>
<dbReference type="AlphaFoldDB" id="A0A5S3XX49"/>